<dbReference type="GO" id="GO:0005737">
    <property type="term" value="C:cytoplasm"/>
    <property type="evidence" value="ECO:0007669"/>
    <property type="project" value="TreeGrafter"/>
</dbReference>
<evidence type="ECO:0000256" key="3">
    <source>
        <dbReference type="ARBA" id="ARBA00022840"/>
    </source>
</evidence>
<keyword evidence="5" id="KW-0413">Isomerase</keyword>
<dbReference type="GO" id="GO:0005694">
    <property type="term" value="C:chromosome"/>
    <property type="evidence" value="ECO:0007669"/>
    <property type="project" value="TreeGrafter"/>
</dbReference>
<evidence type="ECO:0000256" key="1">
    <source>
        <dbReference type="ARBA" id="ARBA00005446"/>
    </source>
</evidence>
<protein>
    <recommendedName>
        <fullName evidence="7">DNA 3'-5' helicase</fullName>
        <ecNumber evidence="7">5.6.2.4</ecNumber>
    </recommendedName>
</protein>
<gene>
    <name evidence="11" type="ORF">GLOINDRAFT_1910</name>
</gene>
<dbReference type="InterPro" id="IPR027417">
    <property type="entry name" value="P-loop_NTPase"/>
</dbReference>
<comment type="similarity">
    <text evidence="1">Belongs to the helicase family. RecQ subfamily.</text>
</comment>
<keyword evidence="8" id="KW-1133">Transmembrane helix</keyword>
<evidence type="ECO:0000256" key="8">
    <source>
        <dbReference type="SAM" id="Phobius"/>
    </source>
</evidence>
<dbReference type="AlphaFoldDB" id="U9UNF7"/>
<feature type="transmembrane region" description="Helical" evidence="8">
    <location>
        <begin position="79"/>
        <end position="98"/>
    </location>
</feature>
<organism evidence="11">
    <name type="scientific">Rhizophagus irregularis (strain DAOM 181602 / DAOM 197198 / MUCL 43194)</name>
    <name type="common">Arbuscular mycorrhizal fungus</name>
    <name type="synonym">Glomus intraradices</name>
    <dbReference type="NCBI Taxonomy" id="747089"/>
    <lineage>
        <taxon>Eukaryota</taxon>
        <taxon>Fungi</taxon>
        <taxon>Fungi incertae sedis</taxon>
        <taxon>Mucoromycota</taxon>
        <taxon>Glomeromycotina</taxon>
        <taxon>Glomeromycetes</taxon>
        <taxon>Glomerales</taxon>
        <taxon>Glomeraceae</taxon>
        <taxon>Rhizophagus</taxon>
    </lineage>
</organism>
<keyword evidence="8" id="KW-0812">Transmembrane</keyword>
<name>U9UNF7_RHIID</name>
<dbReference type="PANTHER" id="PTHR13710">
    <property type="entry name" value="DNA HELICASE RECQ FAMILY MEMBER"/>
    <property type="match status" value="1"/>
</dbReference>
<dbReference type="InterPro" id="IPR014001">
    <property type="entry name" value="Helicase_ATP-bd"/>
</dbReference>
<keyword evidence="3" id="KW-0067">ATP-binding</keyword>
<evidence type="ECO:0000259" key="10">
    <source>
        <dbReference type="PROSITE" id="PS51194"/>
    </source>
</evidence>
<dbReference type="eggNOG" id="KOG0351">
    <property type="taxonomic scope" value="Eukaryota"/>
</dbReference>
<dbReference type="GO" id="GO:0000724">
    <property type="term" value="P:double-strand break repair via homologous recombination"/>
    <property type="evidence" value="ECO:0007669"/>
    <property type="project" value="TreeGrafter"/>
</dbReference>
<keyword evidence="2" id="KW-0547">Nucleotide-binding</keyword>
<dbReference type="GO" id="GO:0009378">
    <property type="term" value="F:four-way junction helicase activity"/>
    <property type="evidence" value="ECO:0007669"/>
    <property type="project" value="TreeGrafter"/>
</dbReference>
<sequence>MISKVRIAATEKDFSHSDICNILKFAQERSQQNVRNHNTIQQRNEIRKKKFSNDRKELVGFDFDKYLIKARHKNKFVKIFFGHLLSACGLCGICSFYVDAGLWEWIIDSEFIPKGIQPESPIIEALRELIKAGVPCAILYANLAQEACVQEKIFEEIACGLIKVLFVTPEKLVSNEGFCRFITRLYEQQKVRFVIDEAHCIIAYQDFREAWGRLGILKQRWKLAPIMLLTATCTQSEVDEIRANLAIEEDNFAIICSSTSHRPEIIFNVQERKEIRDQYINDIIDIINANLLGHIIIYCATHFSCEYLYSKLQENLTDVSIGYFHGSLRDDERETTMNNWTSNQIQIMVATSAFGMGINSSNIHVVIHVGAPMSITNLIQEAGCAGHDGNTATNVIFYSKKDVCINYSIVAEHREIVSMIEEQRLINKLDQAATKIFEVFYYCNSRYECCQQLIWQYQASQVEI</sequence>
<dbReference type="EC" id="5.6.2.4" evidence="7"/>
<evidence type="ECO:0000256" key="2">
    <source>
        <dbReference type="ARBA" id="ARBA00022741"/>
    </source>
</evidence>
<dbReference type="GO" id="GO:0043138">
    <property type="term" value="F:3'-5' DNA helicase activity"/>
    <property type="evidence" value="ECO:0007669"/>
    <property type="project" value="UniProtKB-EC"/>
</dbReference>
<feature type="domain" description="Helicase ATP-binding" evidence="9">
    <location>
        <begin position="124"/>
        <end position="251"/>
    </location>
</feature>
<dbReference type="GO" id="GO:0005524">
    <property type="term" value="F:ATP binding"/>
    <property type="evidence" value="ECO:0007669"/>
    <property type="project" value="UniProtKB-KW"/>
</dbReference>
<keyword evidence="8" id="KW-0472">Membrane</keyword>
<proteinExistence type="inferred from homology"/>
<dbReference type="Pfam" id="PF00271">
    <property type="entry name" value="Helicase_C"/>
    <property type="match status" value="1"/>
</dbReference>
<evidence type="ECO:0000259" key="9">
    <source>
        <dbReference type="PROSITE" id="PS51192"/>
    </source>
</evidence>
<dbReference type="SMART" id="SM00490">
    <property type="entry name" value="HELICc"/>
    <property type="match status" value="1"/>
</dbReference>
<evidence type="ECO:0000256" key="6">
    <source>
        <dbReference type="ARBA" id="ARBA00034617"/>
    </source>
</evidence>
<dbReference type="GO" id="GO:0003677">
    <property type="term" value="F:DNA binding"/>
    <property type="evidence" value="ECO:0007669"/>
    <property type="project" value="UniProtKB-KW"/>
</dbReference>
<evidence type="ECO:0000256" key="5">
    <source>
        <dbReference type="ARBA" id="ARBA00023235"/>
    </source>
</evidence>
<dbReference type="EMBL" id="KI276617">
    <property type="protein sequence ID" value="ESA21237.1"/>
    <property type="molecule type" value="Genomic_DNA"/>
</dbReference>
<dbReference type="InterPro" id="IPR011545">
    <property type="entry name" value="DEAD/DEAH_box_helicase_dom"/>
</dbReference>
<dbReference type="InterPro" id="IPR001650">
    <property type="entry name" value="Helicase_C-like"/>
</dbReference>
<evidence type="ECO:0000313" key="11">
    <source>
        <dbReference type="EMBL" id="ESA21237.1"/>
    </source>
</evidence>
<dbReference type="PROSITE" id="PS51194">
    <property type="entry name" value="HELICASE_CTER"/>
    <property type="match status" value="1"/>
</dbReference>
<dbReference type="PROSITE" id="PS51192">
    <property type="entry name" value="HELICASE_ATP_BIND_1"/>
    <property type="match status" value="1"/>
</dbReference>
<keyword evidence="4" id="KW-0238">DNA-binding</keyword>
<dbReference type="Pfam" id="PF00270">
    <property type="entry name" value="DEAD"/>
    <property type="match status" value="1"/>
</dbReference>
<dbReference type="HOGENOM" id="CLU_001103_9_0_1"/>
<comment type="catalytic activity">
    <reaction evidence="6">
        <text>Couples ATP hydrolysis with the unwinding of duplex DNA by translocating in the 3'-5' direction.</text>
        <dbReference type="EC" id="5.6.2.4"/>
    </reaction>
</comment>
<feature type="domain" description="Helicase C-terminal" evidence="10">
    <location>
        <begin position="279"/>
        <end position="440"/>
    </location>
</feature>
<dbReference type="Gene3D" id="3.40.50.300">
    <property type="entry name" value="P-loop containing nucleotide triphosphate hydrolases"/>
    <property type="match status" value="2"/>
</dbReference>
<accession>U9UNF7</accession>
<evidence type="ECO:0000256" key="7">
    <source>
        <dbReference type="ARBA" id="ARBA00034808"/>
    </source>
</evidence>
<dbReference type="SUPFAM" id="SSF52540">
    <property type="entry name" value="P-loop containing nucleoside triphosphate hydrolases"/>
    <property type="match status" value="1"/>
</dbReference>
<reference evidence="11" key="1">
    <citation type="submission" date="2013-07" db="EMBL/GenBank/DDBJ databases">
        <title>The genome of an arbuscular mycorrhizal fungus provides insights into the evolution of the oldest plant symbiosis.</title>
        <authorList>
            <consortium name="DOE Joint Genome Institute"/>
            <person name="Tisserant E."/>
            <person name="Malbreil M."/>
            <person name="Kuo A."/>
            <person name="Kohler A."/>
            <person name="Symeonidi A."/>
            <person name="Balestrini R."/>
            <person name="Charron P."/>
            <person name="Duensing N."/>
            <person name="Frei-dit-Frey N."/>
            <person name="Gianinazzi-Pearson V."/>
            <person name="Gilbert B."/>
            <person name="Handa Y."/>
            <person name="Hijri M."/>
            <person name="Kaul R."/>
            <person name="Kawaguchi M."/>
            <person name="Krajinski F."/>
            <person name="Lammers P."/>
            <person name="Lapierre D."/>
            <person name="Masclaux F.G."/>
            <person name="Murat C."/>
            <person name="Morin E."/>
            <person name="Ndikumana S."/>
            <person name="Pagni M."/>
            <person name="Petitpierre D."/>
            <person name="Requena N."/>
            <person name="Rosikiewicz P."/>
            <person name="Riley R."/>
            <person name="Saito K."/>
            <person name="San Clemente H."/>
            <person name="Shapiro H."/>
            <person name="van Tuinen D."/>
            <person name="Becard G."/>
            <person name="Bonfante P."/>
            <person name="Paszkowski U."/>
            <person name="Shachar-Hill Y."/>
            <person name="Young J.P."/>
            <person name="Sanders I.R."/>
            <person name="Henrissat B."/>
            <person name="Rensing S.A."/>
            <person name="Grigoriev I.V."/>
            <person name="Corradi N."/>
            <person name="Roux C."/>
            <person name="Martin F."/>
        </authorList>
    </citation>
    <scope>NUCLEOTIDE SEQUENCE</scope>
    <source>
        <strain evidence="11">DAOM 197198</strain>
    </source>
</reference>
<dbReference type="PANTHER" id="PTHR13710:SF105">
    <property type="entry name" value="ATP-DEPENDENT DNA HELICASE Q1"/>
    <property type="match status" value="1"/>
</dbReference>
<evidence type="ECO:0000256" key="4">
    <source>
        <dbReference type="ARBA" id="ARBA00023125"/>
    </source>
</evidence>